<organism evidence="1 2">
    <name type="scientific">Rotaria sordida</name>
    <dbReference type="NCBI Taxonomy" id="392033"/>
    <lineage>
        <taxon>Eukaryota</taxon>
        <taxon>Metazoa</taxon>
        <taxon>Spiralia</taxon>
        <taxon>Gnathifera</taxon>
        <taxon>Rotifera</taxon>
        <taxon>Eurotatoria</taxon>
        <taxon>Bdelloidea</taxon>
        <taxon>Philodinida</taxon>
        <taxon>Philodinidae</taxon>
        <taxon>Rotaria</taxon>
    </lineage>
</organism>
<sequence>MNQSRMSTNSIHSNLWMRDLHSGTKSPRRYYNTGRLPQTSSIRMVATNNEQYQSPLKLEGWLNVHLYRGLSNTADRSVKLLRQGDTNEAIKFWERALLFFEELNKRQNISDKNRTEVEQLKAKYKEHEAQINQIK</sequence>
<reference evidence="1" key="1">
    <citation type="submission" date="2021-02" db="EMBL/GenBank/DDBJ databases">
        <authorList>
            <person name="Nowell W R."/>
        </authorList>
    </citation>
    <scope>NUCLEOTIDE SEQUENCE</scope>
</reference>
<dbReference type="EMBL" id="CAJNOO010004911">
    <property type="protein sequence ID" value="CAF1397806.1"/>
    <property type="molecule type" value="Genomic_DNA"/>
</dbReference>
<name>A0A815KN36_9BILA</name>
<accession>A0A815KN36</accession>
<dbReference type="OrthoDB" id="9978633at2759"/>
<evidence type="ECO:0000313" key="2">
    <source>
        <dbReference type="Proteomes" id="UP000663882"/>
    </source>
</evidence>
<proteinExistence type="predicted"/>
<dbReference type="Proteomes" id="UP000663882">
    <property type="component" value="Unassembled WGS sequence"/>
</dbReference>
<protein>
    <submittedName>
        <fullName evidence="1">Uncharacterized protein</fullName>
    </submittedName>
</protein>
<dbReference type="AlphaFoldDB" id="A0A815KN36"/>
<gene>
    <name evidence="1" type="ORF">RFH988_LOCUS34681</name>
</gene>
<evidence type="ECO:0000313" key="1">
    <source>
        <dbReference type="EMBL" id="CAF1397806.1"/>
    </source>
</evidence>
<comment type="caution">
    <text evidence="1">The sequence shown here is derived from an EMBL/GenBank/DDBJ whole genome shotgun (WGS) entry which is preliminary data.</text>
</comment>